<dbReference type="InterPro" id="IPR036812">
    <property type="entry name" value="NAD(P)_OxRdtase_dom_sf"/>
</dbReference>
<dbReference type="InterPro" id="IPR050523">
    <property type="entry name" value="AKR_Detox_Biosynth"/>
</dbReference>
<reference evidence="2" key="2">
    <citation type="submission" date="2021-04" db="EMBL/GenBank/DDBJ databases">
        <authorList>
            <person name="Gilroy R."/>
        </authorList>
    </citation>
    <scope>NUCLEOTIDE SEQUENCE</scope>
    <source>
        <strain evidence="2">CHK191-13928</strain>
    </source>
</reference>
<evidence type="ECO:0000259" key="1">
    <source>
        <dbReference type="Pfam" id="PF00248"/>
    </source>
</evidence>
<dbReference type="Pfam" id="PF00248">
    <property type="entry name" value="Aldo_ket_red"/>
    <property type="match status" value="1"/>
</dbReference>
<dbReference type="EMBL" id="DXEM01000010">
    <property type="protein sequence ID" value="HIX67172.1"/>
    <property type="molecule type" value="Genomic_DNA"/>
</dbReference>
<dbReference type="PANTHER" id="PTHR43364:SF1">
    <property type="entry name" value="OXIDOREDUCTASE YDHF"/>
    <property type="match status" value="1"/>
</dbReference>
<name>A0A9D1WU51_9FIRM</name>
<dbReference type="Proteomes" id="UP000886721">
    <property type="component" value="Unassembled WGS sequence"/>
</dbReference>
<dbReference type="InterPro" id="IPR023210">
    <property type="entry name" value="NADP_OxRdtase_dom"/>
</dbReference>
<organism evidence="2 3">
    <name type="scientific">Candidatus Anaerostipes excrementavium</name>
    <dbReference type="NCBI Taxonomy" id="2838463"/>
    <lineage>
        <taxon>Bacteria</taxon>
        <taxon>Bacillati</taxon>
        <taxon>Bacillota</taxon>
        <taxon>Clostridia</taxon>
        <taxon>Lachnospirales</taxon>
        <taxon>Lachnospiraceae</taxon>
        <taxon>Anaerostipes</taxon>
    </lineage>
</organism>
<dbReference type="Gene3D" id="3.20.20.100">
    <property type="entry name" value="NADP-dependent oxidoreductase domain"/>
    <property type="match status" value="1"/>
</dbReference>
<dbReference type="CDD" id="cd19092">
    <property type="entry name" value="AKR_BsYcsN_EcYdhF-like"/>
    <property type="match status" value="1"/>
</dbReference>
<dbReference type="AlphaFoldDB" id="A0A9D1WU51"/>
<evidence type="ECO:0000313" key="2">
    <source>
        <dbReference type="EMBL" id="HIX67172.1"/>
    </source>
</evidence>
<dbReference type="SUPFAM" id="SSF51430">
    <property type="entry name" value="NAD(P)-linked oxidoreductase"/>
    <property type="match status" value="1"/>
</dbReference>
<comment type="caution">
    <text evidence="2">The sequence shown here is derived from an EMBL/GenBank/DDBJ whole genome shotgun (WGS) entry which is preliminary data.</text>
</comment>
<proteinExistence type="predicted"/>
<evidence type="ECO:0000313" key="3">
    <source>
        <dbReference type="Proteomes" id="UP000886721"/>
    </source>
</evidence>
<gene>
    <name evidence="2" type="ORF">H9735_03475</name>
</gene>
<accession>A0A9D1WU51</accession>
<sequence length="309" mass="34907">MKYVAFGNRNMEASAIIQGCMRIDALSLDELEALIKNDLELGINFFDHADIYGNGVCEEKFGQVLEKEPSLRDKMILQSKCGIVKGEKNNYFDFSKEHIIRSVDGILKRLRTDHLDSLLLHRPDALMEPEEVAAAFDQLEQQGKVLEFGVSNQNPMQIELLKTCVKQPIKTNQMQFSVVHSCMVDEGIQVNTKFDGGAVRDGSLLNYARLQNIRIQCWSPFQYGAIEGVFIDHPDYPQINQALNEIGEKYGITNSAAAIAWILRHPANMQVIVGSCNQERMQTIAKACDVSLSKEDWYWIYQMAGNVIP</sequence>
<dbReference type="PANTHER" id="PTHR43364">
    <property type="entry name" value="NADH-SPECIFIC METHYLGLYOXAL REDUCTASE-RELATED"/>
    <property type="match status" value="1"/>
</dbReference>
<dbReference type="GO" id="GO:0005829">
    <property type="term" value="C:cytosol"/>
    <property type="evidence" value="ECO:0007669"/>
    <property type="project" value="TreeGrafter"/>
</dbReference>
<feature type="domain" description="NADP-dependent oxidoreductase" evidence="1">
    <location>
        <begin position="16"/>
        <end position="298"/>
    </location>
</feature>
<protein>
    <submittedName>
        <fullName evidence="2">Aldo/keto reductase</fullName>
    </submittedName>
</protein>
<reference evidence="2" key="1">
    <citation type="journal article" date="2021" name="PeerJ">
        <title>Extensive microbial diversity within the chicken gut microbiome revealed by metagenomics and culture.</title>
        <authorList>
            <person name="Gilroy R."/>
            <person name="Ravi A."/>
            <person name="Getino M."/>
            <person name="Pursley I."/>
            <person name="Horton D.L."/>
            <person name="Alikhan N.F."/>
            <person name="Baker D."/>
            <person name="Gharbi K."/>
            <person name="Hall N."/>
            <person name="Watson M."/>
            <person name="Adriaenssens E.M."/>
            <person name="Foster-Nyarko E."/>
            <person name="Jarju S."/>
            <person name="Secka A."/>
            <person name="Antonio M."/>
            <person name="Oren A."/>
            <person name="Chaudhuri R.R."/>
            <person name="La Ragione R."/>
            <person name="Hildebrand F."/>
            <person name="Pallen M.J."/>
        </authorList>
    </citation>
    <scope>NUCLEOTIDE SEQUENCE</scope>
    <source>
        <strain evidence="2">CHK191-13928</strain>
    </source>
</reference>